<sequence>MTGWTLLMRYIGQRASLPALLLLPSGIFAVLFVATRAAACIPPRSRLQKTDRIATVSFWSPRAGASTEWRVPLLITVGLLGDMVACGRLNLEVCLALRGLVSPAIVLLGARLGCNAPEPTSARAVAEVSASLLLALSISSVCGDWNEAIVGLAGAVAHALAWCLLASEGVNASSPDRNGFLGEKSPLHVTLYDTAPVGLLLSAALAIAVLLLDLPTYKFFFAPSTIVALGGAASIVGALAVACPLWTLYAAATDTDEDLKPLAIAGGNVYVAGLTVALSYLDRTPEAPTLRVPLAVGLAIALRWCAPGASSNLPLVTSRPSSPVSPAPSYTSSAGQGYSPPSLTGVECDSEQGNYPPSPLSPLSIPPAYASGPNRLSDWEWHSVGRKGHVLAIAPFVSILLLVLQPSFTSFFGSPSNHLRHWAPRLSATNRTCYALGPAPPRVPTLDIVFALYDLDLASFDKHVQHVRGQPALRGYQTRISVYHKGVGAPGATSLEEISKLAGVNEVVPLPNLGREGGTYLHHILRRFEPSAVPGEGERTSHADLTLFLQHHLAWEWIANVRFDFVDPRTGFLSLAPYVESDCGVDLNVGGNFKRVRDIYSMFRENLCPPTHQLTSWAAQMFVSRERIEANPPSKYRRLLDLLEAPAGHWIYEEGTDFKWRGEMSRSNPFLGHAVERSWPIIFNCTDPTLARRCGDNTIDKDGCQCYDDV</sequence>
<dbReference type="OrthoDB" id="28755at2759"/>
<protein>
    <submittedName>
        <fullName evidence="3">Uncharacterized protein</fullName>
    </submittedName>
</protein>
<dbReference type="STRING" id="741276.A0A2S5B324"/>
<feature type="transmembrane region" description="Helical" evidence="2">
    <location>
        <begin position="195"/>
        <end position="214"/>
    </location>
</feature>
<dbReference type="Proteomes" id="UP000237144">
    <property type="component" value="Unassembled WGS sequence"/>
</dbReference>
<accession>A0A2S5B324</accession>
<keyword evidence="2" id="KW-0472">Membrane</keyword>
<feature type="compositionally biased region" description="Low complexity" evidence="1">
    <location>
        <begin position="315"/>
        <end position="334"/>
    </location>
</feature>
<feature type="transmembrane region" description="Helical" evidence="2">
    <location>
        <begin position="226"/>
        <end position="249"/>
    </location>
</feature>
<feature type="region of interest" description="Disordered" evidence="1">
    <location>
        <begin position="315"/>
        <end position="359"/>
    </location>
</feature>
<dbReference type="PANTHER" id="PTHR37490">
    <property type="entry name" value="EXPRESSED PROTEIN"/>
    <property type="match status" value="1"/>
</dbReference>
<gene>
    <name evidence="3" type="ORF">BMF94_5480</name>
</gene>
<organism evidence="3 4">
    <name type="scientific">Rhodotorula taiwanensis</name>
    <dbReference type="NCBI Taxonomy" id="741276"/>
    <lineage>
        <taxon>Eukaryota</taxon>
        <taxon>Fungi</taxon>
        <taxon>Dikarya</taxon>
        <taxon>Basidiomycota</taxon>
        <taxon>Pucciniomycotina</taxon>
        <taxon>Microbotryomycetes</taxon>
        <taxon>Sporidiobolales</taxon>
        <taxon>Sporidiobolaceae</taxon>
        <taxon>Rhodotorula</taxon>
    </lineage>
</organism>
<dbReference type="AlphaFoldDB" id="A0A2S5B324"/>
<evidence type="ECO:0000256" key="2">
    <source>
        <dbReference type="SAM" id="Phobius"/>
    </source>
</evidence>
<feature type="transmembrane region" description="Helical" evidence="2">
    <location>
        <begin position="390"/>
        <end position="408"/>
    </location>
</feature>
<evidence type="ECO:0000256" key="1">
    <source>
        <dbReference type="SAM" id="MobiDB-lite"/>
    </source>
</evidence>
<dbReference type="PANTHER" id="PTHR37490:SF1">
    <property type="entry name" value="GLYCOSYLTRANSFERASE 2-LIKE DOMAIN-CONTAINING PROTEIN"/>
    <property type="match status" value="1"/>
</dbReference>
<dbReference type="EMBL" id="PJQD01000085">
    <property type="protein sequence ID" value="POY71170.1"/>
    <property type="molecule type" value="Genomic_DNA"/>
</dbReference>
<comment type="caution">
    <text evidence="3">The sequence shown here is derived from an EMBL/GenBank/DDBJ whole genome shotgun (WGS) entry which is preliminary data.</text>
</comment>
<keyword evidence="4" id="KW-1185">Reference proteome</keyword>
<keyword evidence="2" id="KW-1133">Transmembrane helix</keyword>
<reference evidence="3 4" key="1">
    <citation type="journal article" date="2018" name="Front. Microbiol.">
        <title>Prospects for Fungal Bioremediation of Acidic Radioactive Waste Sites: Characterization and Genome Sequence of Rhodotorula taiwanensis MD1149.</title>
        <authorList>
            <person name="Tkavc R."/>
            <person name="Matrosova V.Y."/>
            <person name="Grichenko O.E."/>
            <person name="Gostincar C."/>
            <person name="Volpe R.P."/>
            <person name="Klimenkova P."/>
            <person name="Gaidamakova E.K."/>
            <person name="Zhou C.E."/>
            <person name="Stewart B.J."/>
            <person name="Lyman M.G."/>
            <person name="Malfatti S.A."/>
            <person name="Rubinfeld B."/>
            <person name="Courtot M."/>
            <person name="Singh J."/>
            <person name="Dalgard C.L."/>
            <person name="Hamilton T."/>
            <person name="Frey K.G."/>
            <person name="Gunde-Cimerman N."/>
            <person name="Dugan L."/>
            <person name="Daly M.J."/>
        </authorList>
    </citation>
    <scope>NUCLEOTIDE SEQUENCE [LARGE SCALE GENOMIC DNA]</scope>
    <source>
        <strain evidence="3 4">MD1149</strain>
    </source>
</reference>
<feature type="transmembrane region" description="Helical" evidence="2">
    <location>
        <begin position="261"/>
        <end position="281"/>
    </location>
</feature>
<name>A0A2S5B324_9BASI</name>
<keyword evidence="2" id="KW-0812">Transmembrane</keyword>
<proteinExistence type="predicted"/>
<evidence type="ECO:0000313" key="4">
    <source>
        <dbReference type="Proteomes" id="UP000237144"/>
    </source>
</evidence>
<evidence type="ECO:0000313" key="3">
    <source>
        <dbReference type="EMBL" id="POY71170.1"/>
    </source>
</evidence>